<evidence type="ECO:0000313" key="5">
    <source>
        <dbReference type="EMBL" id="TMQ58578.1"/>
    </source>
</evidence>
<dbReference type="AlphaFoldDB" id="A0A538T4K8"/>
<sequence>MKIETTLSGSFPKLPLEPGAPNVRVVRNRMDQGKATDRDLVEATRETTRRIIALQESAGVDIPVDGQVAWDDEQTYFARGVQGFEIAGLIRYLDSNTYYRQPEIAGPLSWTRPVTVEDFRTAQGMAHRPLKAVLPGPYSLYRFSKDRHYRSPEEAARAIGEVLAREAKALEEAGAAWIHFEEPWLGRARASDASLVRAALEPLFRGRKAKTVLHVPFRAPAAVFDAVRDLTWSVLGLDLVEAPDAWSLISKVPEGRTVALGLIDARNTRLEDPSDVAKAVGRARAMRSDLAWQLCPTASLEYLPVDRAAMKVSRLTEAARLASGNGG</sequence>
<dbReference type="GO" id="GO:0009086">
    <property type="term" value="P:methionine biosynthetic process"/>
    <property type="evidence" value="ECO:0007669"/>
    <property type="project" value="InterPro"/>
</dbReference>
<dbReference type="InterPro" id="IPR002629">
    <property type="entry name" value="Met_Synth_C/arc"/>
</dbReference>
<organism evidence="5 6">
    <name type="scientific">Eiseniibacteriota bacterium</name>
    <dbReference type="NCBI Taxonomy" id="2212470"/>
    <lineage>
        <taxon>Bacteria</taxon>
        <taxon>Candidatus Eiseniibacteriota</taxon>
    </lineage>
</organism>
<evidence type="ECO:0000256" key="2">
    <source>
        <dbReference type="ARBA" id="ARBA00022723"/>
    </source>
</evidence>
<keyword evidence="3" id="KW-0862">Zinc</keyword>
<name>A0A538T4K8_UNCEI</name>
<evidence type="ECO:0000313" key="6">
    <source>
        <dbReference type="Proteomes" id="UP000316852"/>
    </source>
</evidence>
<dbReference type="Pfam" id="PF01717">
    <property type="entry name" value="Meth_synt_2"/>
    <property type="match status" value="1"/>
</dbReference>
<dbReference type="InterPro" id="IPR038071">
    <property type="entry name" value="UROD/MetE-like_sf"/>
</dbReference>
<comment type="cofactor">
    <cofactor evidence="1">
        <name>Zn(2+)</name>
        <dbReference type="ChEBI" id="CHEBI:29105"/>
    </cofactor>
</comment>
<evidence type="ECO:0000259" key="4">
    <source>
        <dbReference type="Pfam" id="PF01717"/>
    </source>
</evidence>
<feature type="domain" description="Cobalamin-independent methionine synthase MetE C-terminal/archaeal" evidence="4">
    <location>
        <begin position="5"/>
        <end position="319"/>
    </location>
</feature>
<dbReference type="GO" id="GO:0008270">
    <property type="term" value="F:zinc ion binding"/>
    <property type="evidence" value="ECO:0007669"/>
    <property type="project" value="InterPro"/>
</dbReference>
<accession>A0A538T4K8</accession>
<dbReference type="Proteomes" id="UP000316852">
    <property type="component" value="Unassembled WGS sequence"/>
</dbReference>
<dbReference type="PANTHER" id="PTHR30519">
    <property type="entry name" value="5-METHYLTETRAHYDROPTEROYLTRIGLUTAMATE--HOMOCYSTEINE METHYLTRANSFERASE"/>
    <property type="match status" value="1"/>
</dbReference>
<evidence type="ECO:0000256" key="1">
    <source>
        <dbReference type="ARBA" id="ARBA00001947"/>
    </source>
</evidence>
<comment type="caution">
    <text evidence="5">The sequence shown here is derived from an EMBL/GenBank/DDBJ whole genome shotgun (WGS) entry which is preliminary data.</text>
</comment>
<dbReference type="SUPFAM" id="SSF51726">
    <property type="entry name" value="UROD/MetE-like"/>
    <property type="match status" value="1"/>
</dbReference>
<proteinExistence type="predicted"/>
<evidence type="ECO:0000256" key="3">
    <source>
        <dbReference type="ARBA" id="ARBA00022833"/>
    </source>
</evidence>
<dbReference type="GO" id="GO:0003871">
    <property type="term" value="F:5-methyltetrahydropteroyltriglutamate-homocysteine S-methyltransferase activity"/>
    <property type="evidence" value="ECO:0007669"/>
    <property type="project" value="InterPro"/>
</dbReference>
<protein>
    <recommendedName>
        <fullName evidence="4">Cobalamin-independent methionine synthase MetE C-terminal/archaeal domain-containing protein</fullName>
    </recommendedName>
</protein>
<reference evidence="5 6" key="1">
    <citation type="journal article" date="2019" name="Nat. Microbiol.">
        <title>Mediterranean grassland soil C-N compound turnover is dependent on rainfall and depth, and is mediated by genomically divergent microorganisms.</title>
        <authorList>
            <person name="Diamond S."/>
            <person name="Andeer P.F."/>
            <person name="Li Z."/>
            <person name="Crits-Christoph A."/>
            <person name="Burstein D."/>
            <person name="Anantharaman K."/>
            <person name="Lane K.R."/>
            <person name="Thomas B.C."/>
            <person name="Pan C."/>
            <person name="Northen T.R."/>
            <person name="Banfield J.F."/>
        </authorList>
    </citation>
    <scope>NUCLEOTIDE SEQUENCE [LARGE SCALE GENOMIC DNA]</scope>
    <source>
        <strain evidence="5">WS_6</strain>
    </source>
</reference>
<dbReference type="EMBL" id="VBOW01000032">
    <property type="protein sequence ID" value="TMQ58578.1"/>
    <property type="molecule type" value="Genomic_DNA"/>
</dbReference>
<keyword evidence="2" id="KW-0479">Metal-binding</keyword>
<gene>
    <name evidence="5" type="ORF">E6K76_07500</name>
</gene>
<dbReference type="Gene3D" id="3.20.20.210">
    <property type="match status" value="1"/>
</dbReference>